<protein>
    <submittedName>
        <fullName evidence="2">Uncharacterized protein</fullName>
    </submittedName>
</protein>
<gene>
    <name evidence="2" type="ORF">GWK47_005376</name>
</gene>
<dbReference type="EMBL" id="JACEEZ010007658">
    <property type="protein sequence ID" value="KAG0723831.1"/>
    <property type="molecule type" value="Genomic_DNA"/>
</dbReference>
<dbReference type="Proteomes" id="UP000770661">
    <property type="component" value="Unassembled WGS sequence"/>
</dbReference>
<proteinExistence type="predicted"/>
<evidence type="ECO:0000256" key="1">
    <source>
        <dbReference type="SAM" id="MobiDB-lite"/>
    </source>
</evidence>
<feature type="region of interest" description="Disordered" evidence="1">
    <location>
        <begin position="178"/>
        <end position="202"/>
    </location>
</feature>
<accession>A0A8J4YHL9</accession>
<sequence length="202" mass="22670">MTKRLRVWMRRRESLGEGPGTRQAPLWINKAVQILVLKTLIQISARAVGVQPTQLLILPLGISKNSGFYLLCSEDAIPGNKLPSSGQVLSVFLHNHLNLKKERAESAKVVVGEVLVFWDKARIPTQRQDKILAKRELGRRESLRSVDLVLVWKEKAAQKKKEADARQIERTRMEQEASCSQVELASSSSVFSDSEGSVVEEE</sequence>
<reference evidence="2" key="1">
    <citation type="submission" date="2020-07" db="EMBL/GenBank/DDBJ databases">
        <title>The High-quality genome of the commercially important snow crab, Chionoecetes opilio.</title>
        <authorList>
            <person name="Jeong J.-H."/>
            <person name="Ryu S."/>
        </authorList>
    </citation>
    <scope>NUCLEOTIDE SEQUENCE</scope>
    <source>
        <strain evidence="2">MADBK_172401_WGS</strain>
        <tissue evidence="2">Digestive gland</tissue>
    </source>
</reference>
<name>A0A8J4YHL9_CHIOP</name>
<organism evidence="2 3">
    <name type="scientific">Chionoecetes opilio</name>
    <name type="common">Atlantic snow crab</name>
    <name type="synonym">Cancer opilio</name>
    <dbReference type="NCBI Taxonomy" id="41210"/>
    <lineage>
        <taxon>Eukaryota</taxon>
        <taxon>Metazoa</taxon>
        <taxon>Ecdysozoa</taxon>
        <taxon>Arthropoda</taxon>
        <taxon>Crustacea</taxon>
        <taxon>Multicrustacea</taxon>
        <taxon>Malacostraca</taxon>
        <taxon>Eumalacostraca</taxon>
        <taxon>Eucarida</taxon>
        <taxon>Decapoda</taxon>
        <taxon>Pleocyemata</taxon>
        <taxon>Brachyura</taxon>
        <taxon>Eubrachyura</taxon>
        <taxon>Majoidea</taxon>
        <taxon>Majidae</taxon>
        <taxon>Chionoecetes</taxon>
    </lineage>
</organism>
<dbReference type="AlphaFoldDB" id="A0A8J4YHL9"/>
<comment type="caution">
    <text evidence="2">The sequence shown here is derived from an EMBL/GenBank/DDBJ whole genome shotgun (WGS) entry which is preliminary data.</text>
</comment>
<evidence type="ECO:0000313" key="3">
    <source>
        <dbReference type="Proteomes" id="UP000770661"/>
    </source>
</evidence>
<evidence type="ECO:0000313" key="2">
    <source>
        <dbReference type="EMBL" id="KAG0723831.1"/>
    </source>
</evidence>
<keyword evidence="3" id="KW-1185">Reference proteome</keyword>